<dbReference type="PANTHER" id="PTHR11468">
    <property type="entry name" value="GLYCOGEN PHOSPHORYLASE"/>
    <property type="match status" value="1"/>
</dbReference>
<organism evidence="3 4">
    <name type="scientific">Entamoeba invadens IP1</name>
    <dbReference type="NCBI Taxonomy" id="370355"/>
    <lineage>
        <taxon>Eukaryota</taxon>
        <taxon>Amoebozoa</taxon>
        <taxon>Evosea</taxon>
        <taxon>Archamoebae</taxon>
        <taxon>Mastigamoebida</taxon>
        <taxon>Entamoebidae</taxon>
        <taxon>Entamoeba</taxon>
    </lineage>
</organism>
<dbReference type="EC" id="2.4.1.1" evidence="2"/>
<dbReference type="GO" id="GO:0030170">
    <property type="term" value="F:pyridoxal phosphate binding"/>
    <property type="evidence" value="ECO:0007669"/>
    <property type="project" value="TreeGrafter"/>
</dbReference>
<dbReference type="VEuPathDB" id="AmoebaDB:EIN_318820"/>
<dbReference type="GO" id="GO:0005980">
    <property type="term" value="P:glycogen catabolic process"/>
    <property type="evidence" value="ECO:0007669"/>
    <property type="project" value="TreeGrafter"/>
</dbReference>
<sequence>MSTSIRRTVSMSKLKTGRSSADGVPINYNDDKFKKLWDTYSFYLAKDVETIKRQITNHIEYTMACNRVDFRPYAIYAAAAHSLRDRVLEFWNDTQQYFTDVQTKRVYYMSIEYLIGRSLVNSISNLGLDDNYKDALKFFGSSIEELYEYEDDAALGSGGLGRLAACYLDSLATLNYPAWGYGIRYQYGMFKQKIVDGYQIEMPEYWLEAGNPWEVMRADVKYEIKFGGHVIVVRDVKGKLKHVWMNSEAVNAIAFDVPVPGYKTVNTLNLRLWSSQPTTEFDFAGFNSDENSHMYWDALAEQQKQEQICKVLYPKNDNEKGQALRLQQEYFFSSATIMDIVRRFKKMKKPFDEFPEYTAIQLNDTHPVIGALELLRILIDIEGLDFSNAFDIVNKTVSYT</sequence>
<feature type="non-terminal residue" evidence="3">
    <location>
        <position position="400"/>
    </location>
</feature>
<dbReference type="OrthoDB" id="9215500at2759"/>
<dbReference type="SUPFAM" id="SSF53756">
    <property type="entry name" value="UDP-Glycosyltransferase/glycogen phosphorylase"/>
    <property type="match status" value="1"/>
</dbReference>
<dbReference type="Proteomes" id="UP000014680">
    <property type="component" value="Unassembled WGS sequence"/>
</dbReference>
<evidence type="ECO:0000256" key="2">
    <source>
        <dbReference type="RuleBase" id="RU000587"/>
    </source>
</evidence>
<comment type="similarity">
    <text evidence="1 2">Belongs to the glycogen phosphorylase family.</text>
</comment>
<dbReference type="GO" id="GO:0005737">
    <property type="term" value="C:cytoplasm"/>
    <property type="evidence" value="ECO:0007669"/>
    <property type="project" value="TreeGrafter"/>
</dbReference>
<name>A0A0A1U2W7_ENTIV</name>
<proteinExistence type="inferred from homology"/>
<dbReference type="RefSeq" id="XP_004253784.1">
    <property type="nucleotide sequence ID" value="XM_004253736.1"/>
</dbReference>
<dbReference type="GeneID" id="14885891"/>
<comment type="function">
    <text evidence="2">Allosteric enzyme that catalyzes the rate-limiting step in glycogen catabolism, the phosphorolytic cleavage of glycogen to produce glucose-1-phosphate, and plays a central role in maintaining cellular and organismal glucose homeostasis.</text>
</comment>
<keyword evidence="2 3" id="KW-0328">Glycosyltransferase</keyword>
<dbReference type="InterPro" id="IPR000811">
    <property type="entry name" value="Glyco_trans_35"/>
</dbReference>
<evidence type="ECO:0000313" key="3">
    <source>
        <dbReference type="EMBL" id="ELP87013.1"/>
    </source>
</evidence>
<dbReference type="AlphaFoldDB" id="A0A0A1U2W7"/>
<protein>
    <recommendedName>
        <fullName evidence="2">Alpha-1,4 glucan phosphorylase</fullName>
        <ecNumber evidence="2">2.4.1.1</ecNumber>
    </recommendedName>
</protein>
<keyword evidence="2" id="KW-0663">Pyridoxal phosphate</keyword>
<comment type="catalytic activity">
    <reaction evidence="2">
        <text>[(1-&gt;4)-alpha-D-glucosyl](n) + phosphate = [(1-&gt;4)-alpha-D-glucosyl](n-1) + alpha-D-glucose 1-phosphate</text>
        <dbReference type="Rhea" id="RHEA:41732"/>
        <dbReference type="Rhea" id="RHEA-COMP:9584"/>
        <dbReference type="Rhea" id="RHEA-COMP:9586"/>
        <dbReference type="ChEBI" id="CHEBI:15444"/>
        <dbReference type="ChEBI" id="CHEBI:43474"/>
        <dbReference type="ChEBI" id="CHEBI:58601"/>
        <dbReference type="EC" id="2.4.1.1"/>
    </reaction>
</comment>
<accession>A0A0A1U2W7</accession>
<evidence type="ECO:0000313" key="4">
    <source>
        <dbReference type="Proteomes" id="UP000014680"/>
    </source>
</evidence>
<gene>
    <name evidence="3" type="ORF">EIN_318820</name>
</gene>
<evidence type="ECO:0000256" key="1">
    <source>
        <dbReference type="ARBA" id="ARBA00006047"/>
    </source>
</evidence>
<dbReference type="KEGG" id="eiv:EIN_318820"/>
<keyword evidence="2 3" id="KW-0808">Transferase</keyword>
<dbReference type="GO" id="GO:0008184">
    <property type="term" value="F:glycogen phosphorylase activity"/>
    <property type="evidence" value="ECO:0007669"/>
    <property type="project" value="InterPro"/>
</dbReference>
<dbReference type="PANTHER" id="PTHR11468:SF3">
    <property type="entry name" value="GLYCOGEN PHOSPHORYLASE, LIVER FORM"/>
    <property type="match status" value="1"/>
</dbReference>
<keyword evidence="2" id="KW-0119">Carbohydrate metabolism</keyword>
<reference evidence="3 4" key="1">
    <citation type="submission" date="2012-10" db="EMBL/GenBank/DDBJ databases">
        <authorList>
            <person name="Zafar N."/>
            <person name="Inman J."/>
            <person name="Hall N."/>
            <person name="Lorenzi H."/>
            <person name="Caler E."/>
        </authorList>
    </citation>
    <scope>NUCLEOTIDE SEQUENCE [LARGE SCALE GENOMIC DNA]</scope>
    <source>
        <strain evidence="3 4">IP1</strain>
    </source>
</reference>
<comment type="cofactor">
    <cofactor evidence="2">
        <name>pyridoxal 5'-phosphate</name>
        <dbReference type="ChEBI" id="CHEBI:597326"/>
    </cofactor>
</comment>
<dbReference type="Pfam" id="PF00343">
    <property type="entry name" value="Phosphorylase"/>
    <property type="match status" value="1"/>
</dbReference>
<dbReference type="FunFam" id="3.40.50.2000:FF:000807">
    <property type="entry name" value="Alpha-glucan phosphorylase 2, cytosolic"/>
    <property type="match status" value="1"/>
</dbReference>
<dbReference type="EMBL" id="KB206890">
    <property type="protein sequence ID" value="ELP87013.1"/>
    <property type="molecule type" value="Genomic_DNA"/>
</dbReference>
<keyword evidence="4" id="KW-1185">Reference proteome</keyword>
<dbReference type="Gene3D" id="3.40.50.2000">
    <property type="entry name" value="Glycogen Phosphorylase B"/>
    <property type="match status" value="1"/>
</dbReference>